<organism evidence="10 11">
    <name type="scientific">Pyricularia oryzae (strain 70-15 / ATCC MYA-4617 / FGSC 8958)</name>
    <name type="common">Rice blast fungus</name>
    <name type="synonym">Magnaporthe oryzae</name>
    <dbReference type="NCBI Taxonomy" id="242507"/>
    <lineage>
        <taxon>Eukaryota</taxon>
        <taxon>Fungi</taxon>
        <taxon>Dikarya</taxon>
        <taxon>Ascomycota</taxon>
        <taxon>Pezizomycotina</taxon>
        <taxon>Sordariomycetes</taxon>
        <taxon>Sordariomycetidae</taxon>
        <taxon>Magnaporthales</taxon>
        <taxon>Pyriculariaceae</taxon>
        <taxon>Pyricularia</taxon>
    </lineage>
</organism>
<dbReference type="EMBL" id="CM001231">
    <property type="protein sequence ID" value="EHA57594.1"/>
    <property type="molecule type" value="Genomic_DNA"/>
</dbReference>
<dbReference type="GO" id="GO:0015798">
    <property type="term" value="P:myo-inositol transport"/>
    <property type="evidence" value="ECO:0007669"/>
    <property type="project" value="UniProtKB-ARBA"/>
</dbReference>
<dbReference type="InterPro" id="IPR050814">
    <property type="entry name" value="Myo-inositol_Transporter"/>
</dbReference>
<keyword evidence="6 8" id="KW-0472">Membrane</keyword>
<evidence type="ECO:0000256" key="6">
    <source>
        <dbReference type="ARBA" id="ARBA00023136"/>
    </source>
</evidence>
<reference key="2">
    <citation type="submission" date="2011-05" db="EMBL/GenBank/DDBJ databases">
        <title>The Genome Sequence of Magnaporthe oryzae 70-15.</title>
        <authorList>
            <consortium name="The Broad Institute Genome Sequencing Platform"/>
            <person name="Ma L.-J."/>
            <person name="Dead R."/>
            <person name="Young S.K."/>
            <person name="Zeng Q."/>
            <person name="Gargeya S."/>
            <person name="Fitzgerald M."/>
            <person name="Haas B."/>
            <person name="Abouelleil A."/>
            <person name="Alvarado L."/>
            <person name="Arachchi H.M."/>
            <person name="Berlin A."/>
            <person name="Brown A."/>
            <person name="Chapman S.B."/>
            <person name="Chen Z."/>
            <person name="Dunbar C."/>
            <person name="Freedman E."/>
            <person name="Gearin G."/>
            <person name="Gellesch M."/>
            <person name="Goldberg J."/>
            <person name="Griggs A."/>
            <person name="Gujja S."/>
            <person name="Heiman D."/>
            <person name="Howarth C."/>
            <person name="Larson L."/>
            <person name="Lui A."/>
            <person name="MacDonald P.J.P."/>
            <person name="Mehta T."/>
            <person name="Montmayeur A."/>
            <person name="Murphy C."/>
            <person name="Neiman D."/>
            <person name="Pearson M."/>
            <person name="Priest M."/>
            <person name="Roberts A."/>
            <person name="Saif S."/>
            <person name="Shea T."/>
            <person name="Shenoy N."/>
            <person name="Sisk P."/>
            <person name="Stolte C."/>
            <person name="Sykes S."/>
            <person name="Yandava C."/>
            <person name="Wortman J."/>
            <person name="Nusbaum C."/>
            <person name="Birren B."/>
        </authorList>
    </citation>
    <scope>NUCLEOTIDE SEQUENCE</scope>
    <source>
        <strain>70-15</strain>
    </source>
</reference>
<feature type="transmembrane region" description="Helical" evidence="8">
    <location>
        <begin position="628"/>
        <end position="646"/>
    </location>
</feature>
<proteinExistence type="inferred from homology"/>
<dbReference type="AlphaFoldDB" id="G4MKV9"/>
<dbReference type="InterPro" id="IPR005828">
    <property type="entry name" value="MFS_sugar_transport-like"/>
</dbReference>
<keyword evidence="11" id="KW-1185">Reference proteome</keyword>
<sequence>MTADKLPSPLRPASTPPSGTLQSPYGQEEQSARGQGGSEMDPNNNASTTPPKTNDQHRRQRLQAQARRRRINNRAIIDNPLAHVTDEDLTQDAQQFARAWLSDVPGSARKLLRAARVAKDIRTYDDVARGLGGDGGAELLLPVVLTEAEKRALRDERDATFSERGMRVVVLTVSLAAFLQGHVQSSVNAASTYAALLGLRVPWVPAAAGGGETVELDRWRLGAANAAPFLAAGLMGCLLALPVNKAVGRRGAMAVAALLILASSLAAAFVRRWDVLLAVRVFNGLGMGIKAVSTPILASEASVGFWRGTSILAWQLWVAFGIMMGFILNIVFHAACGDNQDLALSLILAGPVVPSLMMLAGLWYCPESPRYYMRPRSPNYSPSKAFTILKKLRNTELQALRDLYLMHKSIEQEEYLGLPKMSKQMRRGFFGRVVEYGMLIQQLFAERRLRNALISSCTVNLCQQLCGINILAFYSGDLFLRIGARSDMNDQSGYHKRMAAFGFSCGFGAINFIFALPAIRTIDTLGRRKWLIITLPLMALFMGAAAASFSIPDMRFRIGVVVMWLFFFAAAYSPGLGPIPFTLASESFPLSHREIGCAFAIATNLTFAGILSIFFLNIYSGLGDAGCLALFSGLNLLALVLVFLLVEETKRRSLEDLDLVFAVPKRVFIKYQVGTFLPWFMRRCLRRVVGRRGAGDDEAPPSLYIDRTWDRARRHGGRTVLQNAGLERQRTRQRWPGGGGVGVGMHMGQAMSGYSGYNQRQQGWEARRASLSGTDDDSLHA</sequence>
<dbReference type="OrthoDB" id="6339427at2759"/>
<dbReference type="eggNOG" id="KOG0254">
    <property type="taxonomic scope" value="Eukaryota"/>
</dbReference>
<dbReference type="SUPFAM" id="SSF103473">
    <property type="entry name" value="MFS general substrate transporter"/>
    <property type="match status" value="1"/>
</dbReference>
<dbReference type="HOGENOM" id="CLU_001265_43_4_1"/>
<dbReference type="PANTHER" id="PTHR48020">
    <property type="entry name" value="PROTON MYO-INOSITOL COTRANSPORTER"/>
    <property type="match status" value="1"/>
</dbReference>
<dbReference type="GO" id="GO:0015791">
    <property type="term" value="P:polyol transmembrane transport"/>
    <property type="evidence" value="ECO:0007669"/>
    <property type="project" value="UniProtKB-ARBA"/>
</dbReference>
<dbReference type="Pfam" id="PF00083">
    <property type="entry name" value="Sugar_tr"/>
    <property type="match status" value="1"/>
</dbReference>
<feature type="compositionally biased region" description="Basic residues" evidence="7">
    <location>
        <begin position="58"/>
        <end position="72"/>
    </location>
</feature>
<reference evidence="10 11" key="1">
    <citation type="journal article" date="2005" name="Nature">
        <title>The genome sequence of the rice blast fungus Magnaporthe grisea.</title>
        <authorList>
            <person name="Dean R.A."/>
            <person name="Talbot N.J."/>
            <person name="Ebbole D.J."/>
            <person name="Farman M.L."/>
            <person name="Mitchell T.K."/>
            <person name="Orbach M.J."/>
            <person name="Thon M."/>
            <person name="Kulkarni R."/>
            <person name="Xu J.R."/>
            <person name="Pan H."/>
            <person name="Read N.D."/>
            <person name="Lee Y.H."/>
            <person name="Carbone I."/>
            <person name="Brown D."/>
            <person name="Oh Y.Y."/>
            <person name="Donofrio N."/>
            <person name="Jeong J.S."/>
            <person name="Soanes D.M."/>
            <person name="Djonovic S."/>
            <person name="Kolomiets E."/>
            <person name="Rehmeyer C."/>
            <person name="Li W."/>
            <person name="Harding M."/>
            <person name="Kim S."/>
            <person name="Lebrun M.H."/>
            <person name="Bohnert H."/>
            <person name="Coughlan S."/>
            <person name="Butler J."/>
            <person name="Calvo S."/>
            <person name="Ma L.J."/>
            <person name="Nicol R."/>
            <person name="Purcell S."/>
            <person name="Nusbaum C."/>
            <person name="Galagan J.E."/>
            <person name="Birren B.W."/>
        </authorList>
    </citation>
    <scope>NUCLEOTIDE SEQUENCE [LARGE SCALE GENOMIC DNA]</scope>
    <source>
        <strain evidence="11">70-15 / ATCC MYA-4617 / FGSC 8958</strain>
    </source>
</reference>
<evidence type="ECO:0000313" key="10">
    <source>
        <dbReference type="EMBL" id="EHA57594.1"/>
    </source>
</evidence>
<evidence type="ECO:0000256" key="4">
    <source>
        <dbReference type="ARBA" id="ARBA00022692"/>
    </source>
</evidence>
<feature type="transmembrane region" description="Helical" evidence="8">
    <location>
        <begin position="595"/>
        <end position="616"/>
    </location>
</feature>
<dbReference type="PANTHER" id="PTHR48020:SF4">
    <property type="entry name" value="SYMPORT, PUTATIVE (AFU_ORTHOLOGUE AFUA_3G11790)-RELATED"/>
    <property type="match status" value="1"/>
</dbReference>
<feature type="transmembrane region" description="Helical" evidence="8">
    <location>
        <begin position="311"/>
        <end position="332"/>
    </location>
</feature>
<dbReference type="GeneID" id="2675827"/>
<feature type="compositionally biased region" description="Polar residues" evidence="7">
    <location>
        <begin position="16"/>
        <end position="33"/>
    </location>
</feature>
<feature type="transmembrane region" description="Helical" evidence="8">
    <location>
        <begin position="498"/>
        <end position="518"/>
    </location>
</feature>
<keyword evidence="10" id="KW-0762">Sugar transport</keyword>
<feature type="transmembrane region" description="Helical" evidence="8">
    <location>
        <begin position="530"/>
        <end position="549"/>
    </location>
</feature>
<dbReference type="GO" id="GO:0016020">
    <property type="term" value="C:membrane"/>
    <property type="evidence" value="ECO:0007669"/>
    <property type="project" value="UniProtKB-SubCell"/>
</dbReference>
<feature type="region of interest" description="Disordered" evidence="7">
    <location>
        <begin position="1"/>
        <end position="74"/>
    </location>
</feature>
<dbReference type="VEuPathDB" id="FungiDB:MGG_05363"/>
<evidence type="ECO:0000256" key="7">
    <source>
        <dbReference type="SAM" id="MobiDB-lite"/>
    </source>
</evidence>
<dbReference type="PROSITE" id="PS50850">
    <property type="entry name" value="MFS"/>
    <property type="match status" value="1"/>
</dbReference>
<evidence type="ECO:0000313" key="11">
    <source>
        <dbReference type="Proteomes" id="UP000009058"/>
    </source>
</evidence>
<feature type="domain" description="Major facilitator superfamily (MFS) profile" evidence="9">
    <location>
        <begin position="169"/>
        <end position="650"/>
    </location>
</feature>
<feature type="transmembrane region" description="Helical" evidence="8">
    <location>
        <begin position="226"/>
        <end position="244"/>
    </location>
</feature>
<feature type="transmembrane region" description="Helical" evidence="8">
    <location>
        <begin position="344"/>
        <end position="365"/>
    </location>
</feature>
<feature type="transmembrane region" description="Helical" evidence="8">
    <location>
        <begin position="251"/>
        <end position="270"/>
    </location>
</feature>
<feature type="transmembrane region" description="Helical" evidence="8">
    <location>
        <begin position="561"/>
        <end position="583"/>
    </location>
</feature>
<dbReference type="InterPro" id="IPR036259">
    <property type="entry name" value="MFS_trans_sf"/>
</dbReference>
<name>G4MKV9_PYRO7</name>
<dbReference type="Gene3D" id="1.20.1250.20">
    <property type="entry name" value="MFS general substrate transporter like domains"/>
    <property type="match status" value="1"/>
</dbReference>
<dbReference type="SMR" id="G4MKV9"/>
<dbReference type="InterPro" id="IPR005829">
    <property type="entry name" value="Sugar_transporter_CS"/>
</dbReference>
<keyword evidence="3" id="KW-0813">Transport</keyword>
<dbReference type="KEGG" id="mgr:MGG_05363"/>
<feature type="compositionally biased region" description="Polar residues" evidence="7">
    <location>
        <begin position="41"/>
        <end position="53"/>
    </location>
</feature>
<dbReference type="RefSeq" id="XP_003710206.1">
    <property type="nucleotide sequence ID" value="XM_003710158.1"/>
</dbReference>
<keyword evidence="5 8" id="KW-1133">Transmembrane helix</keyword>
<keyword evidence="4 8" id="KW-0812">Transmembrane</keyword>
<feature type="transmembrane region" description="Helical" evidence="8">
    <location>
        <begin position="276"/>
        <end position="299"/>
    </location>
</feature>
<dbReference type="PRINTS" id="PR00171">
    <property type="entry name" value="SUGRTRNSPORT"/>
</dbReference>
<protein>
    <submittedName>
        <fullName evidence="10">Sugar transporter</fullName>
    </submittedName>
</protein>
<evidence type="ECO:0000256" key="1">
    <source>
        <dbReference type="ARBA" id="ARBA00004141"/>
    </source>
</evidence>
<dbReference type="Proteomes" id="UP000009058">
    <property type="component" value="Chromosome 1"/>
</dbReference>
<evidence type="ECO:0000256" key="5">
    <source>
        <dbReference type="ARBA" id="ARBA00022989"/>
    </source>
</evidence>
<dbReference type="PROSITE" id="PS00217">
    <property type="entry name" value="SUGAR_TRANSPORT_2"/>
    <property type="match status" value="1"/>
</dbReference>
<evidence type="ECO:0000259" key="9">
    <source>
        <dbReference type="PROSITE" id="PS50850"/>
    </source>
</evidence>
<comment type="similarity">
    <text evidence="2">Belongs to the major facilitator superfamily. Sugar transporter (TC 2.A.1.1) family.</text>
</comment>
<gene>
    <name evidence="10" type="ORF">MGG_05363</name>
</gene>
<evidence type="ECO:0000256" key="2">
    <source>
        <dbReference type="ARBA" id="ARBA00010992"/>
    </source>
</evidence>
<evidence type="ECO:0000256" key="3">
    <source>
        <dbReference type="ARBA" id="ARBA00022448"/>
    </source>
</evidence>
<comment type="subcellular location">
    <subcellularLocation>
        <location evidence="1">Membrane</location>
        <topology evidence="1">Multi-pass membrane protein</topology>
    </subcellularLocation>
</comment>
<dbReference type="GO" id="GO:0022857">
    <property type="term" value="F:transmembrane transporter activity"/>
    <property type="evidence" value="ECO:0007669"/>
    <property type="project" value="InterPro"/>
</dbReference>
<dbReference type="InterPro" id="IPR003663">
    <property type="entry name" value="Sugar/inositol_transpt"/>
</dbReference>
<accession>G4MKV9</accession>
<evidence type="ECO:0000256" key="8">
    <source>
        <dbReference type="SAM" id="Phobius"/>
    </source>
</evidence>
<dbReference type="InParanoid" id="G4MKV9"/>
<dbReference type="OMA" id="TAVGFWR"/>
<dbReference type="InterPro" id="IPR020846">
    <property type="entry name" value="MFS_dom"/>
</dbReference>